<dbReference type="Pfam" id="PF00912">
    <property type="entry name" value="Transgly"/>
    <property type="match status" value="1"/>
</dbReference>
<comment type="catalytic activity">
    <reaction evidence="16">
        <text>Preferential cleavage: (Ac)2-L-Lys-D-Ala-|-D-Ala. Also transpeptidation of peptidyl-alanyl moieties that are N-acyl substituents of D-alanine.</text>
        <dbReference type="EC" id="3.4.16.4"/>
    </reaction>
</comment>
<evidence type="ECO:0000256" key="7">
    <source>
        <dbReference type="ARBA" id="ARBA00022670"/>
    </source>
</evidence>
<organism evidence="22 23">
    <name type="scientific">Balneicella halophila</name>
    <dbReference type="NCBI Taxonomy" id="1537566"/>
    <lineage>
        <taxon>Bacteria</taxon>
        <taxon>Pseudomonadati</taxon>
        <taxon>Bacteroidota</taxon>
        <taxon>Bacteroidia</taxon>
        <taxon>Bacteroidales</taxon>
        <taxon>Balneicellaceae</taxon>
        <taxon>Balneicella</taxon>
    </lineage>
</organism>
<dbReference type="InterPro" id="IPR001264">
    <property type="entry name" value="Glyco_trans_51"/>
</dbReference>
<keyword evidence="11" id="KW-0133">Cell shape</keyword>
<keyword evidence="9" id="KW-0808">Transferase</keyword>
<evidence type="ECO:0000256" key="11">
    <source>
        <dbReference type="ARBA" id="ARBA00022960"/>
    </source>
</evidence>
<evidence type="ECO:0000256" key="10">
    <source>
        <dbReference type="ARBA" id="ARBA00022801"/>
    </source>
</evidence>
<evidence type="ECO:0000256" key="13">
    <source>
        <dbReference type="ARBA" id="ARBA00023136"/>
    </source>
</evidence>
<dbReference type="InterPro" id="IPR012338">
    <property type="entry name" value="Beta-lactam/transpept-like"/>
</dbReference>
<evidence type="ECO:0000256" key="3">
    <source>
        <dbReference type="ARBA" id="ARBA00007090"/>
    </source>
</evidence>
<dbReference type="InterPro" id="IPR023346">
    <property type="entry name" value="Lysozyme-like_dom_sf"/>
</dbReference>
<protein>
    <submittedName>
        <fullName evidence="22">Penicillin-binding protein 1A</fullName>
    </submittedName>
</protein>
<dbReference type="Gene3D" id="1.10.3810.10">
    <property type="entry name" value="Biosynthetic peptidoglycan transglycosylase-like"/>
    <property type="match status" value="1"/>
</dbReference>
<dbReference type="SUPFAM" id="SSF56601">
    <property type="entry name" value="beta-lactamase/transpeptidase-like"/>
    <property type="match status" value="1"/>
</dbReference>
<dbReference type="GO" id="GO:0071555">
    <property type="term" value="P:cell wall organization"/>
    <property type="evidence" value="ECO:0007669"/>
    <property type="project" value="UniProtKB-KW"/>
</dbReference>
<evidence type="ECO:0000256" key="18">
    <source>
        <dbReference type="SAM" id="MobiDB-lite"/>
    </source>
</evidence>
<evidence type="ECO:0000259" key="21">
    <source>
        <dbReference type="Pfam" id="PF00912"/>
    </source>
</evidence>
<dbReference type="Gene3D" id="3.40.710.10">
    <property type="entry name" value="DD-peptidase/beta-lactamase superfamily"/>
    <property type="match status" value="1"/>
</dbReference>
<keyword evidence="8" id="KW-0328">Glycosyltransferase</keyword>
<keyword evidence="15" id="KW-0961">Cell wall biogenesis/degradation</keyword>
<feature type="domain" description="Penicillin-binding protein transpeptidase" evidence="20">
    <location>
        <begin position="597"/>
        <end position="688"/>
    </location>
</feature>
<evidence type="ECO:0000256" key="16">
    <source>
        <dbReference type="ARBA" id="ARBA00034000"/>
    </source>
</evidence>
<feature type="region of interest" description="Disordered" evidence="18">
    <location>
        <begin position="766"/>
        <end position="785"/>
    </location>
</feature>
<evidence type="ECO:0000313" key="22">
    <source>
        <dbReference type="EMBL" id="PVX50719.1"/>
    </source>
</evidence>
<dbReference type="GO" id="GO:0009002">
    <property type="term" value="F:serine-type D-Ala-D-Ala carboxypeptidase activity"/>
    <property type="evidence" value="ECO:0007669"/>
    <property type="project" value="UniProtKB-EC"/>
</dbReference>
<evidence type="ECO:0000259" key="20">
    <source>
        <dbReference type="Pfam" id="PF00905"/>
    </source>
</evidence>
<feature type="domain" description="Glycosyl transferase family 51" evidence="21">
    <location>
        <begin position="71"/>
        <end position="247"/>
    </location>
</feature>
<evidence type="ECO:0000256" key="2">
    <source>
        <dbReference type="ARBA" id="ARBA00004752"/>
    </source>
</evidence>
<dbReference type="GO" id="GO:0008658">
    <property type="term" value="F:penicillin binding"/>
    <property type="evidence" value="ECO:0007669"/>
    <property type="project" value="InterPro"/>
</dbReference>
<keyword evidence="7" id="KW-0645">Protease</keyword>
<dbReference type="GO" id="GO:0008955">
    <property type="term" value="F:peptidoglycan glycosyltransferase activity"/>
    <property type="evidence" value="ECO:0007669"/>
    <property type="project" value="UniProtKB-EC"/>
</dbReference>
<dbReference type="RefSeq" id="WP_116496277.1">
    <property type="nucleotide sequence ID" value="NZ_QENZ01000004.1"/>
</dbReference>
<evidence type="ECO:0000313" key="23">
    <source>
        <dbReference type="Proteomes" id="UP000251835"/>
    </source>
</evidence>
<evidence type="ECO:0000256" key="12">
    <source>
        <dbReference type="ARBA" id="ARBA00022984"/>
    </source>
</evidence>
<evidence type="ECO:0000256" key="8">
    <source>
        <dbReference type="ARBA" id="ARBA00022676"/>
    </source>
</evidence>
<dbReference type="GO" id="GO:0030288">
    <property type="term" value="C:outer membrane-bounded periplasmic space"/>
    <property type="evidence" value="ECO:0007669"/>
    <property type="project" value="TreeGrafter"/>
</dbReference>
<comment type="catalytic activity">
    <reaction evidence="17">
        <text>[GlcNAc-(1-&gt;4)-Mur2Ac(oyl-L-Ala-gamma-D-Glu-L-Lys-D-Ala-D-Ala)](n)-di-trans,octa-cis-undecaprenyl diphosphate + beta-D-GlcNAc-(1-&gt;4)-Mur2Ac(oyl-L-Ala-gamma-D-Glu-L-Lys-D-Ala-D-Ala)-di-trans,octa-cis-undecaprenyl diphosphate = [GlcNAc-(1-&gt;4)-Mur2Ac(oyl-L-Ala-gamma-D-Glu-L-Lys-D-Ala-D-Ala)](n+1)-di-trans,octa-cis-undecaprenyl diphosphate + di-trans,octa-cis-undecaprenyl diphosphate + H(+)</text>
        <dbReference type="Rhea" id="RHEA:23708"/>
        <dbReference type="Rhea" id="RHEA-COMP:9602"/>
        <dbReference type="Rhea" id="RHEA-COMP:9603"/>
        <dbReference type="ChEBI" id="CHEBI:15378"/>
        <dbReference type="ChEBI" id="CHEBI:58405"/>
        <dbReference type="ChEBI" id="CHEBI:60033"/>
        <dbReference type="ChEBI" id="CHEBI:78435"/>
        <dbReference type="EC" id="2.4.99.28"/>
    </reaction>
</comment>
<keyword evidence="6" id="KW-0121">Carboxypeptidase</keyword>
<dbReference type="PANTHER" id="PTHR32282">
    <property type="entry name" value="BINDING PROTEIN TRANSPEPTIDASE, PUTATIVE-RELATED"/>
    <property type="match status" value="1"/>
</dbReference>
<dbReference type="Proteomes" id="UP000251835">
    <property type="component" value="Unassembled WGS sequence"/>
</dbReference>
<dbReference type="SUPFAM" id="SSF53955">
    <property type="entry name" value="Lysozyme-like"/>
    <property type="match status" value="1"/>
</dbReference>
<dbReference type="GO" id="GO:0006508">
    <property type="term" value="P:proteolysis"/>
    <property type="evidence" value="ECO:0007669"/>
    <property type="project" value="UniProtKB-KW"/>
</dbReference>
<proteinExistence type="inferred from homology"/>
<dbReference type="InterPro" id="IPR036950">
    <property type="entry name" value="PBP_transglycosylase"/>
</dbReference>
<comment type="similarity">
    <text evidence="3">In the C-terminal section; belongs to the transpeptidase family.</text>
</comment>
<evidence type="ECO:0000256" key="6">
    <source>
        <dbReference type="ARBA" id="ARBA00022645"/>
    </source>
</evidence>
<keyword evidence="14" id="KW-0511">Multifunctional enzyme</keyword>
<keyword evidence="12" id="KW-0573">Peptidoglycan synthesis</keyword>
<comment type="caution">
    <text evidence="22">The sequence shown here is derived from an EMBL/GenBank/DDBJ whole genome shotgun (WGS) entry which is preliminary data.</text>
</comment>
<evidence type="ECO:0000256" key="14">
    <source>
        <dbReference type="ARBA" id="ARBA00023268"/>
    </source>
</evidence>
<keyword evidence="23" id="KW-1185">Reference proteome</keyword>
<comment type="subcellular location">
    <subcellularLocation>
        <location evidence="1">Cell membrane</location>
    </subcellularLocation>
</comment>
<feature type="domain" description="Penicillin-binding protein transpeptidase" evidence="20">
    <location>
        <begin position="458"/>
        <end position="581"/>
    </location>
</feature>
<keyword evidence="13 19" id="KW-0472">Membrane</keyword>
<feature type="transmembrane region" description="Helical" evidence="19">
    <location>
        <begin position="23"/>
        <end position="49"/>
    </location>
</feature>
<keyword evidence="19" id="KW-0812">Transmembrane</keyword>
<accession>A0A7L4UR00</accession>
<comment type="pathway">
    <text evidence="2">Cell wall biogenesis; peptidoglycan biosynthesis.</text>
</comment>
<dbReference type="AlphaFoldDB" id="A0A7L4UR00"/>
<dbReference type="EMBL" id="QENZ01000004">
    <property type="protein sequence ID" value="PVX50719.1"/>
    <property type="molecule type" value="Genomic_DNA"/>
</dbReference>
<dbReference type="GO" id="GO:0009252">
    <property type="term" value="P:peptidoglycan biosynthetic process"/>
    <property type="evidence" value="ECO:0007669"/>
    <property type="project" value="UniProtKB-KW"/>
</dbReference>
<gene>
    <name evidence="22" type="ORF">C7377_1032</name>
</gene>
<evidence type="ECO:0000256" key="1">
    <source>
        <dbReference type="ARBA" id="ARBA00004236"/>
    </source>
</evidence>
<dbReference type="GO" id="GO:0008360">
    <property type="term" value="P:regulation of cell shape"/>
    <property type="evidence" value="ECO:0007669"/>
    <property type="project" value="UniProtKB-KW"/>
</dbReference>
<dbReference type="InterPro" id="IPR050396">
    <property type="entry name" value="Glycosyltr_51/Transpeptidase"/>
</dbReference>
<keyword evidence="5" id="KW-1003">Cell membrane</keyword>
<dbReference type="Pfam" id="PF00905">
    <property type="entry name" value="Transpeptidase"/>
    <property type="match status" value="2"/>
</dbReference>
<dbReference type="PANTHER" id="PTHR32282:SF11">
    <property type="entry name" value="PENICILLIN-BINDING PROTEIN 1B"/>
    <property type="match status" value="1"/>
</dbReference>
<evidence type="ECO:0000256" key="17">
    <source>
        <dbReference type="ARBA" id="ARBA00049902"/>
    </source>
</evidence>
<evidence type="ECO:0000256" key="5">
    <source>
        <dbReference type="ARBA" id="ARBA00022475"/>
    </source>
</evidence>
<dbReference type="OrthoDB" id="9766909at2"/>
<name>A0A7L4UR00_BALHA</name>
<evidence type="ECO:0000256" key="9">
    <source>
        <dbReference type="ARBA" id="ARBA00022679"/>
    </source>
</evidence>
<keyword evidence="19" id="KW-1133">Transmembrane helix</keyword>
<evidence type="ECO:0000256" key="4">
    <source>
        <dbReference type="ARBA" id="ARBA00007739"/>
    </source>
</evidence>
<sequence length="785" mass="89796">MVKKSTKTNKKEKKGHGKWIRRFWIAFTVIILFVVGLLIVIDMGLLGYMPSVKDLSGNQNEFASEVYTADGKAIGRYAYKRNRVYSEYKDIPQHLVDALVATEDERFYEHSGIDGKGVLRAIIKMGKDGGGSTITQQLAKNLFPREKKFSKPELVLRKLREWVMAVKLERNYTKEEIITMYLNTYDFLYQAVGIRMAAKVYFNKSPEDLNLNEVAVLVGMCKNPALYNPRLYMDNALNRRNVVLNQMLRNGYINRAVYDLTKTQPIVLNYQKEDHKSGTGTYLREYLRGVLTAKKPEKENYRGWQQQQFYEDSIQWENNPLYGWCIKNTKPDGSTYNIYEDGLKIYTTVDSRMQRYAEEAMREHIGKNLQPLFDKLSRNNKTKPFTGITQKEIDKIMERGVKNSDRYYNLQADGKTKKEILDSFNKEQSMSIFTWEELKDTVLTPYDSIRYYKGLLRGGFMAMEPGTGKVKAYVGGADYSHFMYDMVTKGKRQVGSTFKPLLYTVALQEGMSPCVKTLNVPQTFILPDGNTWTPKNSGKAREGEMVTLKWGLTNSVNNITAWVLKQFTPEAIVKVARNMGIVSPLDPVPALSLGIPDVTVKEMVGAYGTFANKGVYAEPIFVSRIENKNGDVIAEFTTNTREVMSEETAYTMTELLRNVVQQGTGQRLRHRYKIDAPWGGKTGTTDNHSDGWFMSLNPYLVTGTWVGGEDRSVHFQQIAYGQGANMALPIFGLFIQKVYADETINMPRDYFTPPVRYNVDLNCDDNPDEENPETIEEEEVIDFEI</sequence>
<evidence type="ECO:0000256" key="15">
    <source>
        <dbReference type="ARBA" id="ARBA00023316"/>
    </source>
</evidence>
<dbReference type="GO" id="GO:0005886">
    <property type="term" value="C:plasma membrane"/>
    <property type="evidence" value="ECO:0007669"/>
    <property type="project" value="UniProtKB-SubCell"/>
</dbReference>
<keyword evidence="10" id="KW-0378">Hydrolase</keyword>
<evidence type="ECO:0000256" key="19">
    <source>
        <dbReference type="SAM" id="Phobius"/>
    </source>
</evidence>
<comment type="similarity">
    <text evidence="4">In the N-terminal section; belongs to the glycosyltransferase 51 family.</text>
</comment>
<dbReference type="InterPro" id="IPR001460">
    <property type="entry name" value="PCN-bd_Tpept"/>
</dbReference>
<reference evidence="22 23" key="1">
    <citation type="submission" date="2018-05" db="EMBL/GenBank/DDBJ databases">
        <title>Genomic Encyclopedia of Type Strains, Phase IV (KMG-IV): sequencing the most valuable type-strain genomes for metagenomic binning, comparative biology and taxonomic classification.</title>
        <authorList>
            <person name="Goeker M."/>
        </authorList>
    </citation>
    <scope>NUCLEOTIDE SEQUENCE [LARGE SCALE GENOMIC DNA]</scope>
    <source>
        <strain evidence="22 23">DSM 28579</strain>
    </source>
</reference>